<organism evidence="6 7">
    <name type="scientific">Phytophthora lilii</name>
    <dbReference type="NCBI Taxonomy" id="2077276"/>
    <lineage>
        <taxon>Eukaryota</taxon>
        <taxon>Sar</taxon>
        <taxon>Stramenopiles</taxon>
        <taxon>Oomycota</taxon>
        <taxon>Peronosporomycetes</taxon>
        <taxon>Peronosporales</taxon>
        <taxon>Peronosporaceae</taxon>
        <taxon>Phytophthora</taxon>
    </lineage>
</organism>
<dbReference type="InterPro" id="IPR000719">
    <property type="entry name" value="Prot_kinase_dom"/>
</dbReference>
<evidence type="ECO:0000313" key="7">
    <source>
        <dbReference type="Proteomes" id="UP001165083"/>
    </source>
</evidence>
<proteinExistence type="predicted"/>
<name>A0A9W6XGL5_9STRA</name>
<feature type="region of interest" description="Disordered" evidence="4">
    <location>
        <begin position="420"/>
        <end position="465"/>
    </location>
</feature>
<dbReference type="Gene3D" id="1.25.40.20">
    <property type="entry name" value="Ankyrin repeat-containing domain"/>
    <property type="match status" value="7"/>
</dbReference>
<gene>
    <name evidence="6" type="ORF">Plil01_001602100</name>
</gene>
<dbReference type="InterPro" id="IPR013083">
    <property type="entry name" value="Znf_RING/FYVE/PHD"/>
</dbReference>
<feature type="repeat" description="ANK" evidence="3">
    <location>
        <begin position="670"/>
        <end position="703"/>
    </location>
</feature>
<sequence length="1951" mass="215534">MAAVLDPVPLLAKTCRECRTQSSALWRTQTRTLKVKRPAGAAPGLADAFIAGMAKMDGQTKMEEVEQQVLVDLCMHCYLKLNRPDLFDKKRLEKKRQERRKKDQTAAAALQERKRLKHQIHALKKQQKEHRKQEMLAHQAGEAEEQETPPAAVILKFTREEIEAATGSSKERKKDRKHSRKDKKKKKKHRRKREMLDDSESDSPTPIPSPAQMNGYVYADRAPEPYTTPQTSAFAAEHVADTESEALDSGLDGYGEEMASTPARSSSRKRKSVQYTEPPVLVESPASASKKRKTSSRSKRAATTAPAPVAAPAMVVVPQVVVKKRARTKKELARERELRALGQYCPVCSEVYEDDDPSTFVCCDSCELWVHGACDTSLTPPLERDECRGKSVEIHIDDWIPFLNFNDTSPTMRWIAARQPVDGPSSSRHEVRGHMGARSVKQRAEQAAGAPEARQQRLRDAEVSGSTEGHVDAAQFVVQEGGEVPALTKAAGNGDIKFVRYLIEERRVDVGSTDADGRTALLLAAKSGHLHVVRYLAEEGNADVNVSDHTGKTSLMWAAEGGHLDVVRYLADRGADTNATSRRSWHWHSRDEVAGQTAVMLAAKGGHLDVVRYLAEEQGADVNATNGSQSALMLAAVGGHLDVVRYLAEERGADTNAATRFEWHSRDDLAGKTALMLAAKGGHLAVVQYLAEEQGADVQATDHGGQTALLLAIEHGQLDVTRYLAEVHGADLNRRQTAMVRAIGTGRVAFIRYLVEERGAELNISDTLMRAGKGGYVSVLRYLVEERGTDVNAVGEDGWTALMWAAYHGRIDAVQYLAGECDANVDAKSTFDDDTALMKAANWGYVDVVQYLAAGCGAEVNATDQSGKTALMKAVELGHIDVIKCLAGECSANVNITDKDGCAALMKAIISGRSDIVQYLAGECGANVNVIDKDGSTALMKAVTDNRLDIVRCLAECGSDMNATDRYGKTALMKAVIAGRVNMIMCLAGECGANVNTIDWDGKTPLMRAVIAGRSDIVRYLTGECSANVDIMDNDGETALMKVATCRDTTTIRFLANQCNANVNATDKNGYTALMRAVQAGYVEVARCLTEQCGADVNVSTPSGINAIKIAADRGDQEILRILTPLVTTQKSFTAATNDLPTDTSINVTSNWNIPVSELALVTFINARNVGGEFYATWLDADVALKLFLPGMSSHAGFGDEVNLWHRLRHPNVLKMFGACDASPLPLQLFVCEYASKGSLFDYIASTRSDQRRVWSYLYQAALGLEYLHERGIVHGDLRCSNILLGNDGSAKLANFGRSLWTTKTTLESETIRSVRWQAPEVLEGKPLSFSSDVYALGMCILEAVTGLMPWADKADDDVVKRFKKRWRPESFNYEFWEPKCPLGEARNLIWSMCCQGPAGRASITSVVHELECLAIKEGVSCSEPKHDQPSTFDESNNDKAKEVWMSVLRHMDKCKDAQYNHAFGELVTLRERLQDSRHPPKLFTRFHALVQDFYQTITMSSEQARVLQLSATRATTSSVVAFHRRLRYLWAALGESPDNEKERRARWKKQQAEQIEIFVSEASNSYLIVKELKSQEEQSVFLASLKMEIDHPSKYTSGQLDLLKKACNDIANNLDSGTLTNQTPEWFIPWYELIIDKSSVLGRGGFGNVLRAKWLDSDHPEELWVKLHEAALGVQYLHARGVVHGDLKGNNIVIGSDKKAKVTDFGLSLIISDERKSKISGASHWVAPECFKKDARPTHESDIYSLGMCIVEALRVVEAAAGRKLVCLPWQGLDNNVVMYHVQQGKSPARPGLCKKDQWQLVKRMGTFEPEKRLKISTVVDILATLAYPEASKRSTKRVMNVGSVPKIIVAANALLHQLQEDNQYVGSHSEELYSLYGSLWKEIDQIHHKILSKENFIARTSFCPLVADADVSTKQLQTTSPNLVSLAELALRCFELRRRLVKVEEAHFL</sequence>
<dbReference type="Pfam" id="PF12796">
    <property type="entry name" value="Ank_2"/>
    <property type="match status" value="5"/>
</dbReference>
<protein>
    <submittedName>
        <fullName evidence="6">Unnamed protein product</fullName>
    </submittedName>
</protein>
<keyword evidence="1" id="KW-0677">Repeat</keyword>
<evidence type="ECO:0000256" key="3">
    <source>
        <dbReference type="PROSITE-ProRule" id="PRU00023"/>
    </source>
</evidence>
<reference evidence="6" key="1">
    <citation type="submission" date="2023-04" db="EMBL/GenBank/DDBJ databases">
        <title>Phytophthora lilii NBRC 32176.</title>
        <authorList>
            <person name="Ichikawa N."/>
            <person name="Sato H."/>
            <person name="Tonouchi N."/>
        </authorList>
    </citation>
    <scope>NUCLEOTIDE SEQUENCE</scope>
    <source>
        <strain evidence="6">NBRC 32176</strain>
    </source>
</reference>
<dbReference type="PROSITE" id="PS50088">
    <property type="entry name" value="ANK_REPEAT"/>
    <property type="match status" value="5"/>
</dbReference>
<dbReference type="Gene3D" id="3.30.200.20">
    <property type="entry name" value="Phosphorylase Kinase, domain 1"/>
    <property type="match status" value="1"/>
</dbReference>
<dbReference type="Gene3D" id="3.30.40.10">
    <property type="entry name" value="Zinc/RING finger domain, C3HC4 (zinc finger)"/>
    <property type="match status" value="1"/>
</dbReference>
<dbReference type="PROSITE" id="PS50297">
    <property type="entry name" value="ANK_REP_REGION"/>
    <property type="match status" value="5"/>
</dbReference>
<dbReference type="OrthoDB" id="111909at2759"/>
<feature type="domain" description="Protein kinase" evidence="5">
    <location>
        <begin position="1484"/>
        <end position="1827"/>
    </location>
</feature>
<dbReference type="PROSITE" id="PS50011">
    <property type="entry name" value="PROTEIN_KINASE_DOM"/>
    <property type="match status" value="2"/>
</dbReference>
<dbReference type="InterPro" id="IPR036770">
    <property type="entry name" value="Ankyrin_rpt-contain_sf"/>
</dbReference>
<feature type="region of interest" description="Disordered" evidence="4">
    <location>
        <begin position="163"/>
        <end position="307"/>
    </location>
</feature>
<dbReference type="Pfam" id="PF07714">
    <property type="entry name" value="PK_Tyr_Ser-Thr"/>
    <property type="match status" value="1"/>
</dbReference>
<dbReference type="PROSITE" id="PS00108">
    <property type="entry name" value="PROTEIN_KINASE_ST"/>
    <property type="match status" value="1"/>
</dbReference>
<dbReference type="PANTHER" id="PTHR24173">
    <property type="entry name" value="ANKYRIN REPEAT CONTAINING"/>
    <property type="match status" value="1"/>
</dbReference>
<dbReference type="InterPro" id="IPR008271">
    <property type="entry name" value="Ser/Thr_kinase_AS"/>
</dbReference>
<dbReference type="SMART" id="SM00220">
    <property type="entry name" value="S_TKc"/>
    <property type="match status" value="1"/>
</dbReference>
<accession>A0A9W6XGL5</accession>
<dbReference type="GO" id="GO:0005524">
    <property type="term" value="F:ATP binding"/>
    <property type="evidence" value="ECO:0007669"/>
    <property type="project" value="InterPro"/>
</dbReference>
<feature type="compositionally biased region" description="Basic residues" evidence="4">
    <location>
        <begin position="119"/>
        <end position="130"/>
    </location>
</feature>
<keyword evidence="2 3" id="KW-0040">ANK repeat</keyword>
<dbReference type="InterPro" id="IPR008266">
    <property type="entry name" value="Tyr_kinase_AS"/>
</dbReference>
<dbReference type="SMART" id="SM00248">
    <property type="entry name" value="ANK"/>
    <property type="match status" value="18"/>
</dbReference>
<evidence type="ECO:0000256" key="2">
    <source>
        <dbReference type="ARBA" id="ARBA00023043"/>
    </source>
</evidence>
<feature type="compositionally biased region" description="Basic residues" evidence="4">
    <location>
        <begin position="289"/>
        <end position="300"/>
    </location>
</feature>
<evidence type="ECO:0000256" key="4">
    <source>
        <dbReference type="SAM" id="MobiDB-lite"/>
    </source>
</evidence>
<evidence type="ECO:0000313" key="6">
    <source>
        <dbReference type="EMBL" id="GMF38287.1"/>
    </source>
</evidence>
<dbReference type="SUPFAM" id="SSF48403">
    <property type="entry name" value="Ankyrin repeat"/>
    <property type="match status" value="2"/>
</dbReference>
<feature type="region of interest" description="Disordered" evidence="4">
    <location>
        <begin position="119"/>
        <end position="150"/>
    </location>
</feature>
<evidence type="ECO:0000259" key="5">
    <source>
        <dbReference type="PROSITE" id="PS50011"/>
    </source>
</evidence>
<feature type="domain" description="Protein kinase" evidence="5">
    <location>
        <begin position="1159"/>
        <end position="1412"/>
    </location>
</feature>
<dbReference type="GO" id="GO:0004672">
    <property type="term" value="F:protein kinase activity"/>
    <property type="evidence" value="ECO:0007669"/>
    <property type="project" value="InterPro"/>
</dbReference>
<dbReference type="Proteomes" id="UP001165083">
    <property type="component" value="Unassembled WGS sequence"/>
</dbReference>
<dbReference type="InterPro" id="IPR002110">
    <property type="entry name" value="Ankyrin_rpt"/>
</dbReference>
<dbReference type="Pfam" id="PF00069">
    <property type="entry name" value="Pkinase"/>
    <property type="match status" value="1"/>
</dbReference>
<dbReference type="InterPro" id="IPR011011">
    <property type="entry name" value="Znf_FYVE_PHD"/>
</dbReference>
<dbReference type="EMBL" id="BSXW01001655">
    <property type="protein sequence ID" value="GMF38287.1"/>
    <property type="molecule type" value="Genomic_DNA"/>
</dbReference>
<feature type="repeat" description="ANK" evidence="3">
    <location>
        <begin position="516"/>
        <end position="540"/>
    </location>
</feature>
<feature type="compositionally biased region" description="Basic residues" evidence="4">
    <location>
        <begin position="171"/>
        <end position="193"/>
    </location>
</feature>
<dbReference type="SUPFAM" id="SSF56112">
    <property type="entry name" value="Protein kinase-like (PK-like)"/>
    <property type="match status" value="2"/>
</dbReference>
<dbReference type="Gene3D" id="1.10.510.10">
    <property type="entry name" value="Transferase(Phosphotransferase) domain 1"/>
    <property type="match status" value="2"/>
</dbReference>
<feature type="repeat" description="ANK" evidence="3">
    <location>
        <begin position="934"/>
        <end position="966"/>
    </location>
</feature>
<dbReference type="InterPro" id="IPR001245">
    <property type="entry name" value="Ser-Thr/Tyr_kinase_cat_dom"/>
</dbReference>
<dbReference type="Pfam" id="PF13637">
    <property type="entry name" value="Ank_4"/>
    <property type="match status" value="2"/>
</dbReference>
<dbReference type="SUPFAM" id="SSF57903">
    <property type="entry name" value="FYVE/PHD zinc finger"/>
    <property type="match status" value="1"/>
</dbReference>
<dbReference type="PANTHER" id="PTHR24173:SF74">
    <property type="entry name" value="ANKYRIN REPEAT DOMAIN-CONTAINING PROTEIN 16"/>
    <property type="match status" value="1"/>
</dbReference>
<evidence type="ECO:0000256" key="1">
    <source>
        <dbReference type="ARBA" id="ARBA00022737"/>
    </source>
</evidence>
<dbReference type="PROSITE" id="PS00109">
    <property type="entry name" value="PROTEIN_KINASE_TYR"/>
    <property type="match status" value="1"/>
</dbReference>
<comment type="caution">
    <text evidence="6">The sequence shown here is derived from an EMBL/GenBank/DDBJ whole genome shotgun (WGS) entry which is preliminary data.</text>
</comment>
<feature type="repeat" description="ANK" evidence="3">
    <location>
        <begin position="550"/>
        <end position="582"/>
    </location>
</feature>
<keyword evidence="7" id="KW-1185">Reference proteome</keyword>
<feature type="repeat" description="ANK" evidence="3">
    <location>
        <begin position="594"/>
        <end position="627"/>
    </location>
</feature>
<dbReference type="InterPro" id="IPR011009">
    <property type="entry name" value="Kinase-like_dom_sf"/>
</dbReference>